<feature type="signal peptide" evidence="1">
    <location>
        <begin position="1"/>
        <end position="22"/>
    </location>
</feature>
<protein>
    <recommendedName>
        <fullName evidence="4">Lipoprotein</fullName>
    </recommendedName>
</protein>
<accession>A0A9D1DCX6</accession>
<evidence type="ECO:0000313" key="3">
    <source>
        <dbReference type="Proteomes" id="UP000886749"/>
    </source>
</evidence>
<comment type="caution">
    <text evidence="2">The sequence shown here is derived from an EMBL/GenBank/DDBJ whole genome shotgun (WGS) entry which is preliminary data.</text>
</comment>
<proteinExistence type="predicted"/>
<reference evidence="2" key="1">
    <citation type="submission" date="2020-10" db="EMBL/GenBank/DDBJ databases">
        <authorList>
            <person name="Gilroy R."/>
        </authorList>
    </citation>
    <scope>NUCLEOTIDE SEQUENCE</scope>
    <source>
        <strain evidence="2">CHK184-25365</strain>
    </source>
</reference>
<dbReference type="PROSITE" id="PS51257">
    <property type="entry name" value="PROKAR_LIPOPROTEIN"/>
    <property type="match status" value="1"/>
</dbReference>
<reference evidence="2" key="2">
    <citation type="journal article" date="2021" name="PeerJ">
        <title>Extensive microbial diversity within the chicken gut microbiome revealed by metagenomics and culture.</title>
        <authorList>
            <person name="Gilroy R."/>
            <person name="Ravi A."/>
            <person name="Getino M."/>
            <person name="Pursley I."/>
            <person name="Horton D.L."/>
            <person name="Alikhan N.F."/>
            <person name="Baker D."/>
            <person name="Gharbi K."/>
            <person name="Hall N."/>
            <person name="Watson M."/>
            <person name="Adriaenssens E.M."/>
            <person name="Foster-Nyarko E."/>
            <person name="Jarju S."/>
            <person name="Secka A."/>
            <person name="Antonio M."/>
            <person name="Oren A."/>
            <person name="Chaudhuri R.R."/>
            <person name="La Ragione R."/>
            <person name="Hildebrand F."/>
            <person name="Pallen M.J."/>
        </authorList>
    </citation>
    <scope>NUCLEOTIDE SEQUENCE</scope>
    <source>
        <strain evidence="2">CHK184-25365</strain>
    </source>
</reference>
<feature type="chain" id="PRO_5039248550" description="Lipoprotein" evidence="1">
    <location>
        <begin position="23"/>
        <end position="90"/>
    </location>
</feature>
<dbReference type="Proteomes" id="UP000886749">
    <property type="component" value="Unassembled WGS sequence"/>
</dbReference>
<evidence type="ECO:0008006" key="4">
    <source>
        <dbReference type="Google" id="ProtNLM"/>
    </source>
</evidence>
<name>A0A9D1DCX6_9FIRM</name>
<organism evidence="2 3">
    <name type="scientific">Candidatus Egerieicola pullicola</name>
    <dbReference type="NCBI Taxonomy" id="2840775"/>
    <lineage>
        <taxon>Bacteria</taxon>
        <taxon>Bacillati</taxon>
        <taxon>Bacillota</taxon>
        <taxon>Clostridia</taxon>
        <taxon>Eubacteriales</taxon>
        <taxon>Oscillospiraceae</taxon>
        <taxon>Oscillospiraceae incertae sedis</taxon>
        <taxon>Candidatus Egerieicola</taxon>
    </lineage>
</organism>
<evidence type="ECO:0000256" key="1">
    <source>
        <dbReference type="SAM" id="SignalP"/>
    </source>
</evidence>
<gene>
    <name evidence="2" type="ORF">IAB36_06365</name>
</gene>
<sequence length="90" mass="10149">MKKSLRKILAVSVATLTLTACSAPSLLTVAAQEPVPASVVQVETASDNGETISPRADIIVTKYRQYNGKWQYRRWNETKQEWVDPDWIDL</sequence>
<keyword evidence="1" id="KW-0732">Signal</keyword>
<dbReference type="AlphaFoldDB" id="A0A9D1DCX6"/>
<evidence type="ECO:0000313" key="2">
    <source>
        <dbReference type="EMBL" id="HIR41431.1"/>
    </source>
</evidence>
<dbReference type="EMBL" id="DVGY01000144">
    <property type="protein sequence ID" value="HIR41431.1"/>
    <property type="molecule type" value="Genomic_DNA"/>
</dbReference>